<dbReference type="Pfam" id="PF13847">
    <property type="entry name" value="Methyltransf_31"/>
    <property type="match status" value="1"/>
</dbReference>
<dbReference type="SUPFAM" id="SSF53335">
    <property type="entry name" value="S-adenosyl-L-methionine-dependent methyltransferases"/>
    <property type="match status" value="1"/>
</dbReference>
<dbReference type="PANTHER" id="PTHR42912">
    <property type="entry name" value="METHYLTRANSFERASE"/>
    <property type="match status" value="1"/>
</dbReference>
<organism evidence="2 3">
    <name type="scientific">Paenibacillus vulneris</name>
    <dbReference type="NCBI Taxonomy" id="1133364"/>
    <lineage>
        <taxon>Bacteria</taxon>
        <taxon>Bacillati</taxon>
        <taxon>Bacillota</taxon>
        <taxon>Bacilli</taxon>
        <taxon>Bacillales</taxon>
        <taxon>Paenibacillaceae</taxon>
        <taxon>Paenibacillus</taxon>
    </lineage>
</organism>
<dbReference type="CDD" id="cd02440">
    <property type="entry name" value="AdoMet_MTases"/>
    <property type="match status" value="1"/>
</dbReference>
<sequence length="263" mass="29533">MSSNQEKIRVNYKDALIEDKRFFHDKASEMESFYTKKYIGEYISSEKSVIEIGCGTGHYGMYFAEKCNTYLGIDITPENIALFNHKILNSGLKNIKAQVGDATKLETILDKSYDLVLILGPMYHLPPEERNLVIHESKRICKENGIIVFAYINKVGAYLGGCFMAPEAYPSKTANDFVFNKGTDDVRPEVFFFTTPEEMEMSATNNNLTVIKNLGVDFSFCATAINAMSDKQLEEWMVLSDVMSQSPSCVGVSNHALLICQNS</sequence>
<dbReference type="EMBL" id="JBHTLU010000031">
    <property type="protein sequence ID" value="MFD1222691.1"/>
    <property type="molecule type" value="Genomic_DNA"/>
</dbReference>
<dbReference type="Proteomes" id="UP001597180">
    <property type="component" value="Unassembled WGS sequence"/>
</dbReference>
<accession>A0ABW3USE0</accession>
<evidence type="ECO:0000313" key="2">
    <source>
        <dbReference type="EMBL" id="MFD1222691.1"/>
    </source>
</evidence>
<keyword evidence="2" id="KW-0808">Transferase</keyword>
<dbReference type="GO" id="GO:0032259">
    <property type="term" value="P:methylation"/>
    <property type="evidence" value="ECO:0007669"/>
    <property type="project" value="UniProtKB-KW"/>
</dbReference>
<dbReference type="InterPro" id="IPR025714">
    <property type="entry name" value="Methyltranfer_dom"/>
</dbReference>
<dbReference type="InterPro" id="IPR029063">
    <property type="entry name" value="SAM-dependent_MTases_sf"/>
</dbReference>
<protein>
    <submittedName>
        <fullName evidence="2">Class I SAM-dependent methyltransferase</fullName>
        <ecNumber evidence="2">2.1.-.-</ecNumber>
    </submittedName>
</protein>
<evidence type="ECO:0000313" key="3">
    <source>
        <dbReference type="Proteomes" id="UP001597180"/>
    </source>
</evidence>
<keyword evidence="3" id="KW-1185">Reference proteome</keyword>
<evidence type="ECO:0000259" key="1">
    <source>
        <dbReference type="Pfam" id="PF13847"/>
    </source>
</evidence>
<name>A0ABW3USE0_9BACL</name>
<dbReference type="EC" id="2.1.-.-" evidence="2"/>
<comment type="caution">
    <text evidence="2">The sequence shown here is derived from an EMBL/GenBank/DDBJ whole genome shotgun (WGS) entry which is preliminary data.</text>
</comment>
<dbReference type="GO" id="GO:0008168">
    <property type="term" value="F:methyltransferase activity"/>
    <property type="evidence" value="ECO:0007669"/>
    <property type="project" value="UniProtKB-KW"/>
</dbReference>
<keyword evidence="2" id="KW-0489">Methyltransferase</keyword>
<reference evidence="3" key="1">
    <citation type="journal article" date="2019" name="Int. J. Syst. Evol. Microbiol.">
        <title>The Global Catalogue of Microorganisms (GCM) 10K type strain sequencing project: providing services to taxonomists for standard genome sequencing and annotation.</title>
        <authorList>
            <consortium name="The Broad Institute Genomics Platform"/>
            <consortium name="The Broad Institute Genome Sequencing Center for Infectious Disease"/>
            <person name="Wu L."/>
            <person name="Ma J."/>
        </authorList>
    </citation>
    <scope>NUCLEOTIDE SEQUENCE [LARGE SCALE GENOMIC DNA]</scope>
    <source>
        <strain evidence="3">CCUG 53270</strain>
    </source>
</reference>
<proteinExistence type="predicted"/>
<feature type="domain" description="Methyltransferase" evidence="1">
    <location>
        <begin position="44"/>
        <end position="153"/>
    </location>
</feature>
<dbReference type="Gene3D" id="3.40.50.150">
    <property type="entry name" value="Vaccinia Virus protein VP39"/>
    <property type="match status" value="1"/>
</dbReference>
<dbReference type="InterPro" id="IPR050508">
    <property type="entry name" value="Methyltransf_Superfamily"/>
</dbReference>
<gene>
    <name evidence="2" type="ORF">ACFQ4B_21470</name>
</gene>
<dbReference type="PANTHER" id="PTHR42912:SF93">
    <property type="entry name" value="N6-ADENOSINE-METHYLTRANSFERASE TMT1A"/>
    <property type="match status" value="1"/>
</dbReference>
<dbReference type="RefSeq" id="WP_345588417.1">
    <property type="nucleotide sequence ID" value="NZ_BAABJG010000015.1"/>
</dbReference>